<gene>
    <name evidence="1" type="ORF">SDC9_54836</name>
</gene>
<comment type="caution">
    <text evidence="1">The sequence shown here is derived from an EMBL/GenBank/DDBJ whole genome shotgun (WGS) entry which is preliminary data.</text>
</comment>
<dbReference type="AlphaFoldDB" id="A0A644X2K4"/>
<organism evidence="1">
    <name type="scientific">bioreactor metagenome</name>
    <dbReference type="NCBI Taxonomy" id="1076179"/>
    <lineage>
        <taxon>unclassified sequences</taxon>
        <taxon>metagenomes</taxon>
        <taxon>ecological metagenomes</taxon>
    </lineage>
</organism>
<dbReference type="EMBL" id="VSSQ01001459">
    <property type="protein sequence ID" value="MPM08523.1"/>
    <property type="molecule type" value="Genomic_DNA"/>
</dbReference>
<reference evidence="1" key="1">
    <citation type="submission" date="2019-08" db="EMBL/GenBank/DDBJ databases">
        <authorList>
            <person name="Kucharzyk K."/>
            <person name="Murdoch R.W."/>
            <person name="Higgins S."/>
            <person name="Loffler F."/>
        </authorList>
    </citation>
    <scope>NUCLEOTIDE SEQUENCE</scope>
</reference>
<name>A0A644X2K4_9ZZZZ</name>
<evidence type="ECO:0000313" key="1">
    <source>
        <dbReference type="EMBL" id="MPM08523.1"/>
    </source>
</evidence>
<proteinExistence type="predicted"/>
<protein>
    <submittedName>
        <fullName evidence="1">Uncharacterized protein</fullName>
    </submittedName>
</protein>
<sequence>MKKDMEVGQDAYDMGKGGICHVETVSPYCDRIFHYSGFRRRASLSFYVPSQYSDRAVFSCAGKRMGARENNLLAVSRSKPAAYQRRF</sequence>
<accession>A0A644X2K4</accession>